<dbReference type="Proteomes" id="UP000199651">
    <property type="component" value="Unassembled WGS sequence"/>
</dbReference>
<dbReference type="AlphaFoldDB" id="A0A1H0W1I2"/>
<evidence type="ECO:0000259" key="11">
    <source>
        <dbReference type="Pfam" id="PF10099"/>
    </source>
</evidence>
<dbReference type="OrthoDB" id="153510at2"/>
<dbReference type="Pfam" id="PF10099">
    <property type="entry name" value="RskA_C"/>
    <property type="match status" value="1"/>
</dbReference>
<evidence type="ECO:0000256" key="4">
    <source>
        <dbReference type="ARBA" id="ARBA00022692"/>
    </source>
</evidence>
<evidence type="ECO:0000256" key="8">
    <source>
        <dbReference type="ARBA" id="ARBA00023163"/>
    </source>
</evidence>
<evidence type="ECO:0000256" key="2">
    <source>
        <dbReference type="ARBA" id="ARBA00004236"/>
    </source>
</evidence>
<evidence type="ECO:0000256" key="1">
    <source>
        <dbReference type="ARBA" id="ARBA00004167"/>
    </source>
</evidence>
<dbReference type="InterPro" id="IPR053877">
    <property type="entry name" value="RskA_N"/>
</dbReference>
<keyword evidence="5" id="KW-1133">Transmembrane helix</keyword>
<organism evidence="13 14">
    <name type="scientific">Actinokineospora alba</name>
    <dbReference type="NCBI Taxonomy" id="504798"/>
    <lineage>
        <taxon>Bacteria</taxon>
        <taxon>Bacillati</taxon>
        <taxon>Actinomycetota</taxon>
        <taxon>Actinomycetes</taxon>
        <taxon>Pseudonocardiales</taxon>
        <taxon>Pseudonocardiaceae</taxon>
        <taxon>Actinokineospora</taxon>
    </lineage>
</organism>
<evidence type="ECO:0000256" key="5">
    <source>
        <dbReference type="ARBA" id="ARBA00022989"/>
    </source>
</evidence>
<keyword evidence="3" id="KW-1003">Cell membrane</keyword>
<evidence type="ECO:0000256" key="3">
    <source>
        <dbReference type="ARBA" id="ARBA00022475"/>
    </source>
</evidence>
<dbReference type="InterPro" id="IPR041916">
    <property type="entry name" value="Anti_sigma_zinc_sf"/>
</dbReference>
<feature type="domain" description="Anti-sigma-K factor RskA N-terminal" evidence="12">
    <location>
        <begin position="10"/>
        <end position="41"/>
    </location>
</feature>
<evidence type="ECO:0000313" key="14">
    <source>
        <dbReference type="Proteomes" id="UP000199651"/>
    </source>
</evidence>
<dbReference type="GO" id="GO:0006417">
    <property type="term" value="P:regulation of translation"/>
    <property type="evidence" value="ECO:0007669"/>
    <property type="project" value="TreeGrafter"/>
</dbReference>
<dbReference type="Gene3D" id="1.10.10.1320">
    <property type="entry name" value="Anti-sigma factor, zinc-finger domain"/>
    <property type="match status" value="1"/>
</dbReference>
<evidence type="ECO:0000256" key="6">
    <source>
        <dbReference type="ARBA" id="ARBA00023015"/>
    </source>
</evidence>
<evidence type="ECO:0000256" key="10">
    <source>
        <dbReference type="ARBA" id="ARBA00030803"/>
    </source>
</evidence>
<sequence>MPRKTRRPDLHTLTGAYALDALSEPERADFERHLAECDACAEEVVELRTAATRLAVAAQPPPGLRERLLAEVHHTRQLPPPPAAAPRPTRAAVKDRRPWPLIAVAASVAAALLSGAHAVNLDRDLDLANQERQVARGHLAGVTRVLGAADVTFSSGQGATVAASRGLGEVVLLARNLPVLPADRVYQAWLIGPTGPRSLGVLTDPGPLRAEHAAGATQLGITVEPLGGSPQPTTSAVALLSLRG</sequence>
<dbReference type="PANTHER" id="PTHR37461">
    <property type="entry name" value="ANTI-SIGMA-K FACTOR RSKA"/>
    <property type="match status" value="1"/>
</dbReference>
<reference evidence="14" key="1">
    <citation type="submission" date="2016-10" db="EMBL/GenBank/DDBJ databases">
        <authorList>
            <person name="Varghese N."/>
            <person name="Submissions S."/>
        </authorList>
    </citation>
    <scope>NUCLEOTIDE SEQUENCE [LARGE SCALE GENOMIC DNA]</scope>
    <source>
        <strain evidence="14">IBRC-M 10655</strain>
    </source>
</reference>
<dbReference type="InterPro" id="IPR051474">
    <property type="entry name" value="Anti-sigma-K/W_factor"/>
</dbReference>
<name>A0A1H0W1I2_9PSEU</name>
<evidence type="ECO:0000259" key="12">
    <source>
        <dbReference type="Pfam" id="PF22618"/>
    </source>
</evidence>
<keyword evidence="7" id="KW-0472">Membrane</keyword>
<gene>
    <name evidence="13" type="ORF">SAMN05192558_11714</name>
</gene>
<dbReference type="Pfam" id="PF22618">
    <property type="entry name" value="RskA_N"/>
    <property type="match status" value="1"/>
</dbReference>
<evidence type="ECO:0000256" key="7">
    <source>
        <dbReference type="ARBA" id="ARBA00023136"/>
    </source>
</evidence>
<comment type="subcellular location">
    <subcellularLocation>
        <location evidence="2">Cell membrane</location>
    </subcellularLocation>
    <subcellularLocation>
        <location evidence="1">Membrane</location>
        <topology evidence="1">Single-pass membrane protein</topology>
    </subcellularLocation>
</comment>
<evidence type="ECO:0000256" key="9">
    <source>
        <dbReference type="ARBA" id="ARBA00029829"/>
    </source>
</evidence>
<keyword evidence="8" id="KW-0804">Transcription</keyword>
<feature type="domain" description="Anti-sigma K factor RskA C-terminal" evidence="11">
    <location>
        <begin position="103"/>
        <end position="235"/>
    </location>
</feature>
<keyword evidence="4" id="KW-0812">Transmembrane</keyword>
<keyword evidence="14" id="KW-1185">Reference proteome</keyword>
<dbReference type="RefSeq" id="WP_091383455.1">
    <property type="nucleotide sequence ID" value="NZ_FNDV01000007.1"/>
</dbReference>
<dbReference type="GO" id="GO:0016989">
    <property type="term" value="F:sigma factor antagonist activity"/>
    <property type="evidence" value="ECO:0007669"/>
    <property type="project" value="TreeGrafter"/>
</dbReference>
<protein>
    <recommendedName>
        <fullName evidence="10">Regulator of SigK</fullName>
    </recommendedName>
    <alternativeName>
        <fullName evidence="9">Sigma-K anti-sigma factor RskA</fullName>
    </alternativeName>
</protein>
<dbReference type="GO" id="GO:0005886">
    <property type="term" value="C:plasma membrane"/>
    <property type="evidence" value="ECO:0007669"/>
    <property type="project" value="UniProtKB-SubCell"/>
</dbReference>
<evidence type="ECO:0000313" key="13">
    <source>
        <dbReference type="EMBL" id="SDP84597.1"/>
    </source>
</evidence>
<dbReference type="InterPro" id="IPR018764">
    <property type="entry name" value="RskA_C"/>
</dbReference>
<proteinExistence type="predicted"/>
<dbReference type="PANTHER" id="PTHR37461:SF1">
    <property type="entry name" value="ANTI-SIGMA-K FACTOR RSKA"/>
    <property type="match status" value="1"/>
</dbReference>
<dbReference type="STRING" id="504798.SAMN05421871_10714"/>
<accession>A0A1H0W1I2</accession>
<keyword evidence="6" id="KW-0805">Transcription regulation</keyword>
<dbReference type="EMBL" id="FNJB01000017">
    <property type="protein sequence ID" value="SDP84597.1"/>
    <property type="molecule type" value="Genomic_DNA"/>
</dbReference>